<evidence type="ECO:0000256" key="1">
    <source>
        <dbReference type="SAM" id="MobiDB-lite"/>
    </source>
</evidence>
<gene>
    <name evidence="2" type="ORF">HRUBRA_01056</name>
</gene>
<dbReference type="STRING" id="1265313.HRUBRA_01056"/>
<dbReference type="EMBL" id="AUVB01000028">
    <property type="protein sequence ID" value="KGE04370.1"/>
    <property type="molecule type" value="Genomic_DNA"/>
</dbReference>
<proteinExistence type="predicted"/>
<dbReference type="Proteomes" id="UP000029640">
    <property type="component" value="Unassembled WGS sequence"/>
</dbReference>
<feature type="region of interest" description="Disordered" evidence="1">
    <location>
        <begin position="80"/>
        <end position="100"/>
    </location>
</feature>
<accession>A0A095VSM2</accession>
<protein>
    <submittedName>
        <fullName evidence="2">Uncharacterized protein</fullName>
    </submittedName>
</protein>
<keyword evidence="3" id="KW-1185">Reference proteome</keyword>
<organism evidence="2 3">
    <name type="scientific">Pseudohaliea rubra DSM 19751</name>
    <dbReference type="NCBI Taxonomy" id="1265313"/>
    <lineage>
        <taxon>Bacteria</taxon>
        <taxon>Pseudomonadati</taxon>
        <taxon>Pseudomonadota</taxon>
        <taxon>Gammaproteobacteria</taxon>
        <taxon>Cellvibrionales</taxon>
        <taxon>Halieaceae</taxon>
        <taxon>Pseudohaliea</taxon>
    </lineage>
</organism>
<dbReference type="AlphaFoldDB" id="A0A095VSM2"/>
<dbReference type="HOGENOM" id="CLU_2301932_0_0_6"/>
<name>A0A095VSM2_9GAMM</name>
<comment type="caution">
    <text evidence="2">The sequence shown here is derived from an EMBL/GenBank/DDBJ whole genome shotgun (WGS) entry which is preliminary data.</text>
</comment>
<evidence type="ECO:0000313" key="2">
    <source>
        <dbReference type="EMBL" id="KGE04370.1"/>
    </source>
</evidence>
<sequence>MFALLVLAALAQPARGEERTIARNPIDVDPATRLSDIRLRPGFEVSRILRYDDITGQLDDPPAPGLHFGFPHRYGEELVDDDYPTDKPAAAFTASTTAYP</sequence>
<reference evidence="2 3" key="1">
    <citation type="journal article" date="2014" name="Genome Announc.">
        <title>Genome Sequence of Gammaproteobacterial Pseudohaliea rubra Type Strain DSM 19751, Isolated from Coastal Seawater of the Mediterranean Sea.</title>
        <authorList>
            <person name="Spring S."/>
            <person name="Fiebig A."/>
            <person name="Riedel T."/>
            <person name="Goker M."/>
            <person name="Klenk H.P."/>
        </authorList>
    </citation>
    <scope>NUCLEOTIDE SEQUENCE [LARGE SCALE GENOMIC DNA]</scope>
    <source>
        <strain evidence="2 3">DSM 19751</strain>
    </source>
</reference>
<evidence type="ECO:0000313" key="3">
    <source>
        <dbReference type="Proteomes" id="UP000029640"/>
    </source>
</evidence>